<dbReference type="Gene3D" id="3.30.160.70">
    <property type="entry name" value="Methylated DNA-protein cysteine methyltransferase domain"/>
    <property type="match status" value="1"/>
</dbReference>
<comment type="function">
    <text evidence="9">Involved in the cellular defense against the biological effects of O6-methylguanine (O6-MeG) and O4-methylthymine (O4-MeT) in DNA. Repairs the methylated nucleobase in DNA by stoichiometrically transferring the methyl group to a cysteine residue in the enzyme. This is a suicide reaction: the enzyme is irreversibly inactivated.</text>
</comment>
<evidence type="ECO:0000259" key="10">
    <source>
        <dbReference type="Pfam" id="PF01035"/>
    </source>
</evidence>
<dbReference type="InterPro" id="IPR036388">
    <property type="entry name" value="WH-like_DNA-bd_sf"/>
</dbReference>
<feature type="active site" description="Nucleophile; methyl group acceptor" evidence="9">
    <location>
        <position position="121"/>
    </location>
</feature>
<evidence type="ECO:0000256" key="6">
    <source>
        <dbReference type="ARBA" id="ARBA00022763"/>
    </source>
</evidence>
<dbReference type="KEGG" id="bih:BIP78_1507"/>
<dbReference type="Gene3D" id="1.10.10.10">
    <property type="entry name" value="Winged helix-like DNA-binding domain superfamily/Winged helix DNA-binding domain"/>
    <property type="match status" value="1"/>
</dbReference>
<dbReference type="PROSITE" id="PS00374">
    <property type="entry name" value="MGMT"/>
    <property type="match status" value="1"/>
</dbReference>
<dbReference type="PANTHER" id="PTHR10815">
    <property type="entry name" value="METHYLATED-DNA--PROTEIN-CYSTEINE METHYLTRANSFERASE"/>
    <property type="match status" value="1"/>
</dbReference>
<sequence>MGWTVIPTAWGEFRADLDGGHLVELRFPGSSVGEPAAPSPLQERLSDQLAAYLAGAGTAFDLPLRLRGTAFQKSVWRELLRVPYGTTITYGELAARIGRPHAARAVGQAVGANPVPIVVPCHRVLPAGGGLGGFGPGLEWKERLLALEGAGS</sequence>
<protein>
    <recommendedName>
        <fullName evidence="9">Methylated-DNA--protein-cysteine methyltransferase</fullName>
        <ecNumber evidence="9">2.1.1.63</ecNumber>
    </recommendedName>
    <alternativeName>
        <fullName evidence="9">6-O-methylguanine-DNA methyltransferase</fullName>
        <shortName evidence="9">MGMT</shortName>
    </alternativeName>
    <alternativeName>
        <fullName evidence="9">O-6-methylguanine-DNA-alkyltransferase</fullName>
    </alternativeName>
</protein>
<proteinExistence type="inferred from homology"/>
<dbReference type="CDD" id="cd06445">
    <property type="entry name" value="ATase"/>
    <property type="match status" value="1"/>
</dbReference>
<dbReference type="FunFam" id="1.10.10.10:FF:000214">
    <property type="entry name" value="Methylated-DNA--protein-cysteine methyltransferase"/>
    <property type="match status" value="1"/>
</dbReference>
<comment type="subcellular location">
    <subcellularLocation>
        <location evidence="9">Cytoplasm</location>
    </subcellularLocation>
</comment>
<name>A0A410FW71_BIPS1</name>
<keyword evidence="5 9" id="KW-0808">Transferase</keyword>
<evidence type="ECO:0000256" key="9">
    <source>
        <dbReference type="HAMAP-Rule" id="MF_00772"/>
    </source>
</evidence>
<evidence type="ECO:0000256" key="3">
    <source>
        <dbReference type="ARBA" id="ARBA00022490"/>
    </source>
</evidence>
<evidence type="ECO:0000256" key="5">
    <source>
        <dbReference type="ARBA" id="ARBA00022679"/>
    </source>
</evidence>
<comment type="catalytic activity">
    <reaction evidence="1 9">
        <text>a 4-O-methyl-thymidine in DNA + L-cysteinyl-[protein] = a thymidine in DNA + S-methyl-L-cysteinyl-[protein]</text>
        <dbReference type="Rhea" id="RHEA:53428"/>
        <dbReference type="Rhea" id="RHEA-COMP:10131"/>
        <dbReference type="Rhea" id="RHEA-COMP:10132"/>
        <dbReference type="Rhea" id="RHEA-COMP:13555"/>
        <dbReference type="Rhea" id="RHEA-COMP:13556"/>
        <dbReference type="ChEBI" id="CHEBI:29950"/>
        <dbReference type="ChEBI" id="CHEBI:82612"/>
        <dbReference type="ChEBI" id="CHEBI:137386"/>
        <dbReference type="ChEBI" id="CHEBI:137387"/>
        <dbReference type="EC" id="2.1.1.63"/>
    </reaction>
</comment>
<reference evidence="12" key="1">
    <citation type="submission" date="2018-12" db="EMBL/GenBank/DDBJ databases">
        <title>Complete genome sequence of an uncultured bacterium of the candidate phylum Bipolaricaulota.</title>
        <authorList>
            <person name="Kadnikov V.V."/>
            <person name="Mardanov A.V."/>
            <person name="Beletsky A.V."/>
            <person name="Frank Y.A."/>
            <person name="Karnachuk O.V."/>
            <person name="Ravin N.V."/>
        </authorList>
    </citation>
    <scope>NUCLEOTIDE SEQUENCE [LARGE SCALE GENOMIC DNA]</scope>
</reference>
<keyword evidence="7 9" id="KW-0234">DNA repair</keyword>
<comment type="catalytic activity">
    <reaction evidence="8 9">
        <text>a 6-O-methyl-2'-deoxyguanosine in DNA + L-cysteinyl-[protein] = S-methyl-L-cysteinyl-[protein] + a 2'-deoxyguanosine in DNA</text>
        <dbReference type="Rhea" id="RHEA:24000"/>
        <dbReference type="Rhea" id="RHEA-COMP:10131"/>
        <dbReference type="Rhea" id="RHEA-COMP:10132"/>
        <dbReference type="Rhea" id="RHEA-COMP:11367"/>
        <dbReference type="Rhea" id="RHEA-COMP:11368"/>
        <dbReference type="ChEBI" id="CHEBI:29950"/>
        <dbReference type="ChEBI" id="CHEBI:82612"/>
        <dbReference type="ChEBI" id="CHEBI:85445"/>
        <dbReference type="ChEBI" id="CHEBI:85448"/>
        <dbReference type="EC" id="2.1.1.63"/>
    </reaction>
</comment>
<dbReference type="EMBL" id="CP034928">
    <property type="protein sequence ID" value="QAA77273.1"/>
    <property type="molecule type" value="Genomic_DNA"/>
</dbReference>
<evidence type="ECO:0000256" key="7">
    <source>
        <dbReference type="ARBA" id="ARBA00023204"/>
    </source>
</evidence>
<comment type="similarity">
    <text evidence="2 9">Belongs to the MGMT family.</text>
</comment>
<evidence type="ECO:0000256" key="2">
    <source>
        <dbReference type="ARBA" id="ARBA00008711"/>
    </source>
</evidence>
<dbReference type="NCBIfam" id="TIGR00589">
    <property type="entry name" value="ogt"/>
    <property type="match status" value="1"/>
</dbReference>
<comment type="miscellaneous">
    <text evidence="9">This enzyme catalyzes only one turnover and therefore is not strictly catalytic. According to one definition, an enzyme is a biocatalyst that acts repeatedly and over many reaction cycles.</text>
</comment>
<dbReference type="GO" id="GO:0003908">
    <property type="term" value="F:methylated-DNA-[protein]-cysteine S-methyltransferase activity"/>
    <property type="evidence" value="ECO:0007669"/>
    <property type="project" value="UniProtKB-UniRule"/>
</dbReference>
<organism evidence="11 12">
    <name type="scientific">Bipolaricaulis sibiricus</name>
    <dbReference type="NCBI Taxonomy" id="2501609"/>
    <lineage>
        <taxon>Bacteria</taxon>
        <taxon>Candidatus Bipolaricaulota</taxon>
        <taxon>Candidatus Bipolaricaulia</taxon>
        <taxon>Candidatus Bipolaricaulales</taxon>
        <taxon>Candidatus Bipolaricaulaceae</taxon>
        <taxon>Candidatus Bipolaricaulis</taxon>
    </lineage>
</organism>
<keyword evidence="4 9" id="KW-0489">Methyltransferase</keyword>
<evidence type="ECO:0000313" key="11">
    <source>
        <dbReference type="EMBL" id="QAA77273.1"/>
    </source>
</evidence>
<dbReference type="InterPro" id="IPR036217">
    <property type="entry name" value="MethylDNA_cys_MeTrfase_DNAb"/>
</dbReference>
<dbReference type="Proteomes" id="UP000287233">
    <property type="component" value="Chromosome"/>
</dbReference>
<keyword evidence="6 9" id="KW-0227">DNA damage</keyword>
<dbReference type="GO" id="GO:0005737">
    <property type="term" value="C:cytoplasm"/>
    <property type="evidence" value="ECO:0007669"/>
    <property type="project" value="UniProtKB-SubCell"/>
</dbReference>
<dbReference type="SUPFAM" id="SSF53155">
    <property type="entry name" value="Methylated DNA-protein cysteine methyltransferase domain"/>
    <property type="match status" value="1"/>
</dbReference>
<accession>A0A410FW71</accession>
<dbReference type="GO" id="GO:0006307">
    <property type="term" value="P:DNA alkylation repair"/>
    <property type="evidence" value="ECO:0007669"/>
    <property type="project" value="UniProtKB-UniRule"/>
</dbReference>
<dbReference type="SUPFAM" id="SSF46767">
    <property type="entry name" value="Methylated DNA-protein cysteine methyltransferase, C-terminal domain"/>
    <property type="match status" value="1"/>
</dbReference>
<dbReference type="InterPro" id="IPR014048">
    <property type="entry name" value="MethylDNA_cys_MeTrfase_DNA-bd"/>
</dbReference>
<dbReference type="InterPro" id="IPR001497">
    <property type="entry name" value="MethylDNA_cys_MeTrfase_AS"/>
</dbReference>
<dbReference type="HAMAP" id="MF_00772">
    <property type="entry name" value="OGT"/>
    <property type="match status" value="1"/>
</dbReference>
<evidence type="ECO:0000256" key="8">
    <source>
        <dbReference type="ARBA" id="ARBA00049348"/>
    </source>
</evidence>
<dbReference type="Pfam" id="PF01035">
    <property type="entry name" value="DNA_binding_1"/>
    <property type="match status" value="1"/>
</dbReference>
<dbReference type="PANTHER" id="PTHR10815:SF5">
    <property type="entry name" value="METHYLATED-DNA--PROTEIN-CYSTEINE METHYLTRANSFERASE"/>
    <property type="match status" value="1"/>
</dbReference>
<dbReference type="GO" id="GO:0032259">
    <property type="term" value="P:methylation"/>
    <property type="evidence" value="ECO:0007669"/>
    <property type="project" value="UniProtKB-KW"/>
</dbReference>
<evidence type="ECO:0000256" key="1">
    <source>
        <dbReference type="ARBA" id="ARBA00001286"/>
    </source>
</evidence>
<dbReference type="InterPro" id="IPR036631">
    <property type="entry name" value="MGMT_N_sf"/>
</dbReference>
<feature type="domain" description="Methylated-DNA-[protein]-cysteine S-methyltransferase DNA binding" evidence="10">
    <location>
        <begin position="70"/>
        <end position="150"/>
    </location>
</feature>
<dbReference type="InterPro" id="IPR023546">
    <property type="entry name" value="MGMT"/>
</dbReference>
<dbReference type="AlphaFoldDB" id="A0A410FW71"/>
<evidence type="ECO:0000313" key="12">
    <source>
        <dbReference type="Proteomes" id="UP000287233"/>
    </source>
</evidence>
<keyword evidence="3 9" id="KW-0963">Cytoplasm</keyword>
<evidence type="ECO:0000256" key="4">
    <source>
        <dbReference type="ARBA" id="ARBA00022603"/>
    </source>
</evidence>
<dbReference type="EC" id="2.1.1.63" evidence="9"/>
<gene>
    <name evidence="11" type="ORF">BIP78_1507</name>
</gene>